<keyword evidence="10" id="KW-0121">Carboxypeptidase</keyword>
<evidence type="ECO:0000313" key="10">
    <source>
        <dbReference type="EMBL" id="TXD88341.1"/>
    </source>
</evidence>
<dbReference type="GO" id="GO:0004180">
    <property type="term" value="F:carboxypeptidase activity"/>
    <property type="evidence" value="ECO:0007669"/>
    <property type="project" value="UniProtKB-KW"/>
</dbReference>
<evidence type="ECO:0000256" key="7">
    <source>
        <dbReference type="ARBA" id="ARBA00022801"/>
    </source>
</evidence>
<evidence type="ECO:0000256" key="4">
    <source>
        <dbReference type="ARBA" id="ARBA00013115"/>
    </source>
</evidence>
<keyword evidence="7 10" id="KW-0378">Hydrolase</keyword>
<dbReference type="OrthoDB" id="9799980at2"/>
<comment type="caution">
    <text evidence="10">The sequence shown here is derived from an EMBL/GenBank/DDBJ whole genome shotgun (WGS) entry which is preliminary data.</text>
</comment>
<evidence type="ECO:0000256" key="2">
    <source>
        <dbReference type="ARBA" id="ARBA00002039"/>
    </source>
</evidence>
<evidence type="ECO:0000256" key="6">
    <source>
        <dbReference type="ARBA" id="ARBA00022670"/>
    </source>
</evidence>
<dbReference type="EC" id="3.4.15.6" evidence="4"/>
<evidence type="ECO:0000256" key="8">
    <source>
        <dbReference type="ARBA" id="ARBA00022825"/>
    </source>
</evidence>
<feature type="signal peptide" evidence="9">
    <location>
        <begin position="1"/>
        <end position="23"/>
    </location>
</feature>
<evidence type="ECO:0000256" key="5">
    <source>
        <dbReference type="ARBA" id="ARBA00015719"/>
    </source>
</evidence>
<keyword evidence="9" id="KW-0732">Signal</keyword>
<comment type="similarity">
    <text evidence="3">Belongs to the peptidase S51 family.</text>
</comment>
<comment type="function">
    <text evidence="2">Exopeptidase that catalyzes the hydrolytic cleavage of multi-L-arginyl-poly-L-aspartic acid (cyanophycin; a water-insoluble reserve polymer) into aspartate-arginine dipeptides.</text>
</comment>
<dbReference type="PANTHER" id="PTHR36175:SF1">
    <property type="entry name" value="CYANOPHYCINASE"/>
    <property type="match status" value="1"/>
</dbReference>
<evidence type="ECO:0000256" key="3">
    <source>
        <dbReference type="ARBA" id="ARBA00006534"/>
    </source>
</evidence>
<feature type="chain" id="PRO_5023134583" description="Cyanophycinase" evidence="9">
    <location>
        <begin position="24"/>
        <end position="283"/>
    </location>
</feature>
<organism evidence="10 11">
    <name type="scientific">Subsaximicrobium wynnwilliamsii</name>
    <dbReference type="NCBI Taxonomy" id="291179"/>
    <lineage>
        <taxon>Bacteria</taxon>
        <taxon>Pseudomonadati</taxon>
        <taxon>Bacteroidota</taxon>
        <taxon>Flavobacteriia</taxon>
        <taxon>Flavobacteriales</taxon>
        <taxon>Flavobacteriaceae</taxon>
        <taxon>Subsaximicrobium</taxon>
    </lineage>
</organism>
<keyword evidence="11" id="KW-1185">Reference proteome</keyword>
<keyword evidence="8" id="KW-0720">Serine protease</keyword>
<dbReference type="GO" id="GO:0006508">
    <property type="term" value="P:proteolysis"/>
    <property type="evidence" value="ECO:0007669"/>
    <property type="project" value="UniProtKB-KW"/>
</dbReference>
<sequence>MILKNILCLVVMLIAGFQFSACAQESDAQGKLVIIGGGSRPAAMIDRIIKESGIDKEGYGIILPMSSVEPDSAVYYAKMQFTKVGINNVHGLQFAKGERLGSAKLDSIKKAKLIYISGGDQNRFMDIVAGTTAEKAIHEAYENGSLLAGTSAGAAVMSKMMITGNELKHPEYASTFRNIESENIELKTGLGMLNNVLIDQHFVKRSRYNRLISAVIEHPELMGIGIDESTAILVIGKSAEVIGESQVIVFENPDRSKTEKNGKLGAQGLALNIYLPGDSFTLK</sequence>
<dbReference type="SUPFAM" id="SSF52317">
    <property type="entry name" value="Class I glutamine amidotransferase-like"/>
    <property type="match status" value="1"/>
</dbReference>
<dbReference type="Gene3D" id="3.40.50.880">
    <property type="match status" value="1"/>
</dbReference>
<proteinExistence type="inferred from homology"/>
<comment type="catalytic activity">
    <reaction evidence="1">
        <text>[L-4-(L-arginin-2-N-yl)aspartate](n) + H2O = [L-4-(L-arginin-2-N-yl)aspartate](n-1) + L-4-(L-arginin-2-N-yl)aspartate</text>
        <dbReference type="Rhea" id="RHEA:12845"/>
        <dbReference type="Rhea" id="RHEA-COMP:13728"/>
        <dbReference type="Rhea" id="RHEA-COMP:13734"/>
        <dbReference type="ChEBI" id="CHEBI:15377"/>
        <dbReference type="ChEBI" id="CHEBI:137986"/>
        <dbReference type="ChEBI" id="CHEBI:137991"/>
        <dbReference type="EC" id="3.4.15.6"/>
    </reaction>
</comment>
<reference evidence="10 11" key="1">
    <citation type="submission" date="2019-08" db="EMBL/GenBank/DDBJ databases">
        <title>Genomes of Subsaximicrobium wynnwilliamsii strains.</title>
        <authorList>
            <person name="Bowman J.P."/>
        </authorList>
    </citation>
    <scope>NUCLEOTIDE SEQUENCE [LARGE SCALE GENOMIC DNA]</scope>
    <source>
        <strain evidence="10 11">2-80-2</strain>
    </source>
</reference>
<protein>
    <recommendedName>
        <fullName evidence="5">Cyanophycinase</fullName>
        <ecNumber evidence="4">3.4.15.6</ecNumber>
    </recommendedName>
</protein>
<dbReference type="PANTHER" id="PTHR36175">
    <property type="entry name" value="CYANOPHYCINASE"/>
    <property type="match status" value="1"/>
</dbReference>
<dbReference type="GO" id="GO:0008241">
    <property type="term" value="F:peptidyl-dipeptidase activity"/>
    <property type="evidence" value="ECO:0007669"/>
    <property type="project" value="UniProtKB-EC"/>
</dbReference>
<dbReference type="Pfam" id="PF03575">
    <property type="entry name" value="Peptidase_S51"/>
    <property type="match status" value="1"/>
</dbReference>
<gene>
    <name evidence="10" type="ORF">ESY86_13450</name>
</gene>
<evidence type="ECO:0000313" key="11">
    <source>
        <dbReference type="Proteomes" id="UP000321578"/>
    </source>
</evidence>
<dbReference type="Proteomes" id="UP000321578">
    <property type="component" value="Unassembled WGS sequence"/>
</dbReference>
<dbReference type="InterPro" id="IPR011811">
    <property type="entry name" value="Peptidase_S51_cyanophycinase"/>
</dbReference>
<dbReference type="EMBL" id="VORO01000015">
    <property type="protein sequence ID" value="TXD88341.1"/>
    <property type="molecule type" value="Genomic_DNA"/>
</dbReference>
<dbReference type="CDD" id="cd03145">
    <property type="entry name" value="GAT1_cyanophycinase"/>
    <property type="match status" value="1"/>
</dbReference>
<evidence type="ECO:0000256" key="9">
    <source>
        <dbReference type="SAM" id="SignalP"/>
    </source>
</evidence>
<accession>A0A5C6ZGD2</accession>
<evidence type="ECO:0000256" key="1">
    <source>
        <dbReference type="ARBA" id="ARBA00001092"/>
    </source>
</evidence>
<name>A0A5C6ZGD2_9FLAO</name>
<dbReference type="RefSeq" id="WP_147087141.1">
    <property type="nucleotide sequence ID" value="NZ_VORM01000009.1"/>
</dbReference>
<dbReference type="InterPro" id="IPR029062">
    <property type="entry name" value="Class_I_gatase-like"/>
</dbReference>
<dbReference type="AlphaFoldDB" id="A0A5C6ZGD2"/>
<dbReference type="GO" id="GO:0008236">
    <property type="term" value="F:serine-type peptidase activity"/>
    <property type="evidence" value="ECO:0007669"/>
    <property type="project" value="UniProtKB-KW"/>
</dbReference>
<keyword evidence="6" id="KW-0645">Protease</keyword>
<dbReference type="InterPro" id="IPR005320">
    <property type="entry name" value="Peptidase_S51"/>
</dbReference>
<dbReference type="NCBIfam" id="TIGR02069">
    <property type="entry name" value="cyanophycinase"/>
    <property type="match status" value="1"/>
</dbReference>